<dbReference type="SUPFAM" id="SSF111369">
    <property type="entry name" value="HlyD-like secretion proteins"/>
    <property type="match status" value="2"/>
</dbReference>
<gene>
    <name evidence="4" type="ORF">SAMN04488038_10889</name>
</gene>
<evidence type="ECO:0000256" key="2">
    <source>
        <dbReference type="ARBA" id="ARBA00023054"/>
    </source>
</evidence>
<dbReference type="Gene3D" id="1.10.287.470">
    <property type="entry name" value="Helix hairpin bin"/>
    <property type="match status" value="1"/>
</dbReference>
<organism evidence="4 5">
    <name type="scientific">Solimonas aquatica</name>
    <dbReference type="NCBI Taxonomy" id="489703"/>
    <lineage>
        <taxon>Bacteria</taxon>
        <taxon>Pseudomonadati</taxon>
        <taxon>Pseudomonadota</taxon>
        <taxon>Gammaproteobacteria</taxon>
        <taxon>Nevskiales</taxon>
        <taxon>Nevskiaceae</taxon>
        <taxon>Solimonas</taxon>
    </lineage>
</organism>
<dbReference type="InterPro" id="IPR050465">
    <property type="entry name" value="UPF0194_transport"/>
</dbReference>
<dbReference type="PANTHER" id="PTHR32347:SF23">
    <property type="entry name" value="BLL5650 PROTEIN"/>
    <property type="match status" value="1"/>
</dbReference>
<dbReference type="Pfam" id="PF25881">
    <property type="entry name" value="HH_YBHG"/>
    <property type="match status" value="1"/>
</dbReference>
<keyword evidence="5" id="KW-1185">Reference proteome</keyword>
<feature type="domain" description="YbhG-like alpha-helical hairpin" evidence="3">
    <location>
        <begin position="72"/>
        <end position="189"/>
    </location>
</feature>
<dbReference type="Gene3D" id="2.40.30.170">
    <property type="match status" value="1"/>
</dbReference>
<evidence type="ECO:0000259" key="3">
    <source>
        <dbReference type="Pfam" id="PF25881"/>
    </source>
</evidence>
<evidence type="ECO:0000313" key="4">
    <source>
        <dbReference type="EMBL" id="SEQ59309.1"/>
    </source>
</evidence>
<reference evidence="4 5" key="1">
    <citation type="submission" date="2016-10" db="EMBL/GenBank/DDBJ databases">
        <authorList>
            <person name="de Groot N.N."/>
        </authorList>
    </citation>
    <scope>NUCLEOTIDE SEQUENCE [LARGE SCALE GENOMIC DNA]</scope>
    <source>
        <strain evidence="4 5">DSM 25927</strain>
    </source>
</reference>
<keyword evidence="2" id="KW-0175">Coiled coil</keyword>
<proteinExistence type="predicted"/>
<evidence type="ECO:0000256" key="1">
    <source>
        <dbReference type="ARBA" id="ARBA00004196"/>
    </source>
</evidence>
<name>A0A1H9HAB1_9GAMM</name>
<dbReference type="GO" id="GO:0030313">
    <property type="term" value="C:cell envelope"/>
    <property type="evidence" value="ECO:0007669"/>
    <property type="project" value="UniProtKB-SubCell"/>
</dbReference>
<dbReference type="Gene3D" id="2.40.50.100">
    <property type="match status" value="1"/>
</dbReference>
<dbReference type="Proteomes" id="UP000199233">
    <property type="component" value="Unassembled WGS sequence"/>
</dbReference>
<comment type="subcellular location">
    <subcellularLocation>
        <location evidence="1">Cell envelope</location>
    </subcellularLocation>
</comment>
<evidence type="ECO:0000313" key="5">
    <source>
        <dbReference type="Proteomes" id="UP000199233"/>
    </source>
</evidence>
<dbReference type="RefSeq" id="WP_245732466.1">
    <property type="nucleotide sequence ID" value="NZ_FOFS01000008.1"/>
</dbReference>
<dbReference type="PANTHER" id="PTHR32347">
    <property type="entry name" value="EFFLUX SYSTEM COMPONENT YKNX-RELATED"/>
    <property type="match status" value="1"/>
</dbReference>
<accession>A0A1H9HAB1</accession>
<dbReference type="EMBL" id="FOFS01000008">
    <property type="protein sequence ID" value="SEQ59309.1"/>
    <property type="molecule type" value="Genomic_DNA"/>
</dbReference>
<dbReference type="InterPro" id="IPR059052">
    <property type="entry name" value="HH_YbhG-like"/>
</dbReference>
<dbReference type="AlphaFoldDB" id="A0A1H9HAB1"/>
<protein>
    <submittedName>
        <fullName evidence="4">HlyD family secretion protein</fullName>
    </submittedName>
</protein>
<sequence length="317" mass="34659">MNKFGVFVLLMLSACTGEQHNSWQAYAEGEFVYIASSQSGRLDELTVKRGDQLAAGAPLFRLESQRETAARQQARGQLAVAQAQLRDLQSGRRPAELAVIQAQLAQAQAAARLSAEQLRRDEAQLAVAAISQARLDASRAGATADEARVQELQRQLQVARLPGREQQLAAQAAQVEAAAAALRQADWALEQKTVKATQAGLVYDTLYRLGEWVPAGSPVLRMLPPQNLKLRFFVSETELGRLRTGMALRARCDGCAREITAHISFISPQAEYTPPVIYSNQTRDKLVFMIEARPQAQDAGLLHPGQPLQLSLAERPA</sequence>
<dbReference type="STRING" id="489703.SAMN04488038_10889"/>
<dbReference type="PROSITE" id="PS51257">
    <property type="entry name" value="PROKAR_LIPOPROTEIN"/>
    <property type="match status" value="1"/>
</dbReference>